<evidence type="ECO:0000313" key="8">
    <source>
        <dbReference type="EMBL" id="MFE5978808.1"/>
    </source>
</evidence>
<protein>
    <submittedName>
        <fullName evidence="8">TetR/AcrR family transcriptional regulator</fullName>
    </submittedName>
</protein>
<sequence>MPKGVTRRRPRTRAALLKAALETFAEHGFHATTIEQVCERAGYTRGAYYSNFASKEELFLALFDEHSDRIVRRLAESIDALTAEEYTLERLAELAARVEPDERDWYLVTTEFTLHAIRDPQAAWVLARHDERLRAEIARGLTLVLRRAGRELTVDADRFARLLIALREGGLAQSYVEPDALPPGSLERQFLAPLLEASTRRIPGTPPGQSKRSGSDAVI</sequence>
<dbReference type="SUPFAM" id="SSF48498">
    <property type="entry name" value="Tetracyclin repressor-like, C-terminal domain"/>
    <property type="match status" value="1"/>
</dbReference>
<proteinExistence type="predicted"/>
<dbReference type="InterPro" id="IPR009057">
    <property type="entry name" value="Homeodomain-like_sf"/>
</dbReference>
<dbReference type="PRINTS" id="PR00455">
    <property type="entry name" value="HTHTETR"/>
</dbReference>
<evidence type="ECO:0000256" key="5">
    <source>
        <dbReference type="PROSITE-ProRule" id="PRU00335"/>
    </source>
</evidence>
<keyword evidence="1" id="KW-0678">Repressor</keyword>
<dbReference type="Pfam" id="PF13977">
    <property type="entry name" value="TetR_C_6"/>
    <property type="match status" value="1"/>
</dbReference>
<dbReference type="InterPro" id="IPR036271">
    <property type="entry name" value="Tet_transcr_reg_TetR-rel_C_sf"/>
</dbReference>
<organism evidence="8 9">
    <name type="scientific">Streptomyces wedmorensis</name>
    <dbReference type="NCBI Taxonomy" id="43759"/>
    <lineage>
        <taxon>Bacteria</taxon>
        <taxon>Bacillati</taxon>
        <taxon>Actinomycetota</taxon>
        <taxon>Actinomycetes</taxon>
        <taxon>Kitasatosporales</taxon>
        <taxon>Streptomycetaceae</taxon>
        <taxon>Streptomyces</taxon>
    </lineage>
</organism>
<dbReference type="Pfam" id="PF00440">
    <property type="entry name" value="TetR_N"/>
    <property type="match status" value="1"/>
</dbReference>
<evidence type="ECO:0000256" key="1">
    <source>
        <dbReference type="ARBA" id="ARBA00022491"/>
    </source>
</evidence>
<evidence type="ECO:0000256" key="2">
    <source>
        <dbReference type="ARBA" id="ARBA00023015"/>
    </source>
</evidence>
<dbReference type="SUPFAM" id="SSF46689">
    <property type="entry name" value="Homeodomain-like"/>
    <property type="match status" value="1"/>
</dbReference>
<evidence type="ECO:0000256" key="3">
    <source>
        <dbReference type="ARBA" id="ARBA00023125"/>
    </source>
</evidence>
<dbReference type="PROSITE" id="PS50977">
    <property type="entry name" value="HTH_TETR_2"/>
    <property type="match status" value="1"/>
</dbReference>
<name>A0ABW6IMI5_STRWE</name>
<dbReference type="Proteomes" id="UP001600424">
    <property type="component" value="Unassembled WGS sequence"/>
</dbReference>
<keyword evidence="4" id="KW-0804">Transcription</keyword>
<dbReference type="InterPro" id="IPR050109">
    <property type="entry name" value="HTH-type_TetR-like_transc_reg"/>
</dbReference>
<evidence type="ECO:0000259" key="7">
    <source>
        <dbReference type="PROSITE" id="PS50977"/>
    </source>
</evidence>
<evidence type="ECO:0000313" key="9">
    <source>
        <dbReference type="Proteomes" id="UP001600424"/>
    </source>
</evidence>
<dbReference type="Gene3D" id="1.10.357.10">
    <property type="entry name" value="Tetracycline Repressor, domain 2"/>
    <property type="match status" value="1"/>
</dbReference>
<comment type="caution">
    <text evidence="8">The sequence shown here is derived from an EMBL/GenBank/DDBJ whole genome shotgun (WGS) entry which is preliminary data.</text>
</comment>
<keyword evidence="9" id="KW-1185">Reference proteome</keyword>
<accession>A0ABW6IMI5</accession>
<gene>
    <name evidence="8" type="ORF">ACFQ63_03750</name>
</gene>
<dbReference type="Gene3D" id="1.10.10.60">
    <property type="entry name" value="Homeodomain-like"/>
    <property type="match status" value="1"/>
</dbReference>
<feature type="DNA-binding region" description="H-T-H motif" evidence="5">
    <location>
        <begin position="33"/>
        <end position="52"/>
    </location>
</feature>
<dbReference type="InterPro" id="IPR039538">
    <property type="entry name" value="BetI_C"/>
</dbReference>
<dbReference type="PANTHER" id="PTHR30055:SF241">
    <property type="entry name" value="TRANSCRIPTIONAL REGULATORY PROTEIN"/>
    <property type="match status" value="1"/>
</dbReference>
<evidence type="ECO:0000256" key="4">
    <source>
        <dbReference type="ARBA" id="ARBA00023163"/>
    </source>
</evidence>
<dbReference type="EMBL" id="JBHTRV010000002">
    <property type="protein sequence ID" value="MFE5978808.1"/>
    <property type="molecule type" value="Genomic_DNA"/>
</dbReference>
<dbReference type="InterPro" id="IPR001647">
    <property type="entry name" value="HTH_TetR"/>
</dbReference>
<dbReference type="RefSeq" id="WP_017237845.1">
    <property type="nucleotide sequence ID" value="NZ_JBHTRV010000002.1"/>
</dbReference>
<feature type="domain" description="HTH tetR-type" evidence="7">
    <location>
        <begin position="10"/>
        <end position="70"/>
    </location>
</feature>
<keyword evidence="3 5" id="KW-0238">DNA-binding</keyword>
<dbReference type="PANTHER" id="PTHR30055">
    <property type="entry name" value="HTH-TYPE TRANSCRIPTIONAL REGULATOR RUTR"/>
    <property type="match status" value="1"/>
</dbReference>
<keyword evidence="2" id="KW-0805">Transcription regulation</keyword>
<feature type="region of interest" description="Disordered" evidence="6">
    <location>
        <begin position="199"/>
        <end position="219"/>
    </location>
</feature>
<reference evidence="8 9" key="1">
    <citation type="submission" date="2024-09" db="EMBL/GenBank/DDBJ databases">
        <title>The Natural Products Discovery Center: Release of the First 8490 Sequenced Strains for Exploring Actinobacteria Biosynthetic Diversity.</title>
        <authorList>
            <person name="Kalkreuter E."/>
            <person name="Kautsar S.A."/>
            <person name="Yang D."/>
            <person name="Bader C.D."/>
            <person name="Teijaro C.N."/>
            <person name="Fluegel L."/>
            <person name="Davis C.M."/>
            <person name="Simpson J.R."/>
            <person name="Lauterbach L."/>
            <person name="Steele A.D."/>
            <person name="Gui C."/>
            <person name="Meng S."/>
            <person name="Li G."/>
            <person name="Viehrig K."/>
            <person name="Ye F."/>
            <person name="Su P."/>
            <person name="Kiefer A.F."/>
            <person name="Nichols A."/>
            <person name="Cepeda A.J."/>
            <person name="Yan W."/>
            <person name="Fan B."/>
            <person name="Jiang Y."/>
            <person name="Adhikari A."/>
            <person name="Zheng C.-J."/>
            <person name="Schuster L."/>
            <person name="Cowan T.M."/>
            <person name="Smanski M.J."/>
            <person name="Chevrette M.G."/>
            <person name="De Carvalho L.P.S."/>
            <person name="Shen B."/>
        </authorList>
    </citation>
    <scope>NUCLEOTIDE SEQUENCE [LARGE SCALE GENOMIC DNA]</scope>
    <source>
        <strain evidence="8 9">NPDC056472</strain>
    </source>
</reference>
<evidence type="ECO:0000256" key="6">
    <source>
        <dbReference type="SAM" id="MobiDB-lite"/>
    </source>
</evidence>